<name>A0A6B3SP06_9BURK</name>
<dbReference type="Proteomes" id="UP000482155">
    <property type="component" value="Unassembled WGS sequence"/>
</dbReference>
<protein>
    <recommendedName>
        <fullName evidence="4">Lipoprotein</fullName>
    </recommendedName>
</protein>
<evidence type="ECO:0000313" key="3">
    <source>
        <dbReference type="Proteomes" id="UP000482155"/>
    </source>
</evidence>
<evidence type="ECO:0000256" key="1">
    <source>
        <dbReference type="SAM" id="SignalP"/>
    </source>
</evidence>
<comment type="caution">
    <text evidence="2">The sequence shown here is derived from an EMBL/GenBank/DDBJ whole genome shotgun (WGS) entry which is preliminary data.</text>
</comment>
<keyword evidence="1" id="KW-0732">Signal</keyword>
<dbReference type="RefSeq" id="WP_163965152.1">
    <property type="nucleotide sequence ID" value="NZ_JAAIVB010000053.1"/>
</dbReference>
<feature type="chain" id="PRO_5025506730" description="Lipoprotein" evidence="1">
    <location>
        <begin position="20"/>
        <end position="132"/>
    </location>
</feature>
<gene>
    <name evidence="2" type="ORF">G3574_16045</name>
</gene>
<reference evidence="2 3" key="1">
    <citation type="submission" date="2020-02" db="EMBL/GenBank/DDBJ databases">
        <authorList>
            <person name="Kim M.K."/>
        </authorList>
    </citation>
    <scope>NUCLEOTIDE SEQUENCE [LARGE SCALE GENOMIC DNA]</scope>
    <source>
        <strain evidence="2 3">17J57-3</strain>
    </source>
</reference>
<dbReference type="AlphaFoldDB" id="A0A6B3SP06"/>
<evidence type="ECO:0000313" key="2">
    <source>
        <dbReference type="EMBL" id="NEX62600.1"/>
    </source>
</evidence>
<organism evidence="2 3">
    <name type="scientific">Noviherbaspirillum galbum</name>
    <dbReference type="NCBI Taxonomy" id="2709383"/>
    <lineage>
        <taxon>Bacteria</taxon>
        <taxon>Pseudomonadati</taxon>
        <taxon>Pseudomonadota</taxon>
        <taxon>Betaproteobacteria</taxon>
        <taxon>Burkholderiales</taxon>
        <taxon>Oxalobacteraceae</taxon>
        <taxon>Noviherbaspirillum</taxon>
    </lineage>
</organism>
<accession>A0A6B3SP06</accession>
<sequence>MRYPILLLTALLAACATTGSNDGSITIDTRAGGQQLAGANCMVSTNSGSWNVVTPATVPVGSANGDLRVVCNKPGYRTAETLYRPAGSSGSSLGLGVGGGGGHVGVGLGIGVPIQLGSRGYPGTVTVDMNPQ</sequence>
<evidence type="ECO:0008006" key="4">
    <source>
        <dbReference type="Google" id="ProtNLM"/>
    </source>
</evidence>
<dbReference type="EMBL" id="JAAIVB010000053">
    <property type="protein sequence ID" value="NEX62600.1"/>
    <property type="molecule type" value="Genomic_DNA"/>
</dbReference>
<dbReference type="PROSITE" id="PS51257">
    <property type="entry name" value="PROKAR_LIPOPROTEIN"/>
    <property type="match status" value="1"/>
</dbReference>
<proteinExistence type="predicted"/>
<feature type="signal peptide" evidence="1">
    <location>
        <begin position="1"/>
        <end position="19"/>
    </location>
</feature>
<keyword evidence="3" id="KW-1185">Reference proteome</keyword>